<comment type="caution">
    <text evidence="1">The sequence shown here is derived from an EMBL/GenBank/DDBJ whole genome shotgun (WGS) entry which is preliminary data.</text>
</comment>
<name>A0A1J5SDQ2_9ZZZZ</name>
<evidence type="ECO:0000313" key="1">
    <source>
        <dbReference type="EMBL" id="OIR02184.1"/>
    </source>
</evidence>
<protein>
    <submittedName>
        <fullName evidence="1">Uncharacterized protein</fullName>
    </submittedName>
</protein>
<proteinExistence type="predicted"/>
<dbReference type="EMBL" id="MLJW01000077">
    <property type="protein sequence ID" value="OIR02184.1"/>
    <property type="molecule type" value="Genomic_DNA"/>
</dbReference>
<dbReference type="AlphaFoldDB" id="A0A1J5SDQ2"/>
<gene>
    <name evidence="1" type="ORF">GALL_158040</name>
</gene>
<organism evidence="1">
    <name type="scientific">mine drainage metagenome</name>
    <dbReference type="NCBI Taxonomy" id="410659"/>
    <lineage>
        <taxon>unclassified sequences</taxon>
        <taxon>metagenomes</taxon>
        <taxon>ecological metagenomes</taxon>
    </lineage>
</organism>
<sequence length="239" mass="26919">MHTLKTVRDAHSRTAILKGKELLPSSTGSISHRYYGTFCETTNLPVLGPLGQTFISQQGDLTKLLQLYTNNWITTGINPVIEEYKQALSIVVTPADMLKAVRDTFMLNVSDAARVFRVTRPTIYLWASLTDMEQIRARADRDRMKELFRISQKWTQLGKLTGRWTSMVLRSGQSIIDLLSAAIIDQKSILDAHAQLRAVAGSLNEAEAIRSLNAAKALAPAFDKLDALNERREKERKRY</sequence>
<reference evidence="1" key="1">
    <citation type="submission" date="2016-10" db="EMBL/GenBank/DDBJ databases">
        <title>Sequence of Gallionella enrichment culture.</title>
        <authorList>
            <person name="Poehlein A."/>
            <person name="Muehling M."/>
            <person name="Daniel R."/>
        </authorList>
    </citation>
    <scope>NUCLEOTIDE SEQUENCE</scope>
</reference>
<accession>A0A1J5SDQ2</accession>